<evidence type="ECO:0000256" key="1">
    <source>
        <dbReference type="SAM" id="MobiDB-lite"/>
    </source>
</evidence>
<dbReference type="SUPFAM" id="SSF52374">
    <property type="entry name" value="Nucleotidylyl transferase"/>
    <property type="match status" value="1"/>
</dbReference>
<dbReference type="EMBL" id="NLAX01001584">
    <property type="protein sequence ID" value="PKS05549.1"/>
    <property type="molecule type" value="Genomic_DNA"/>
</dbReference>
<dbReference type="GO" id="GO:0005634">
    <property type="term" value="C:nucleus"/>
    <property type="evidence" value="ECO:0007669"/>
    <property type="project" value="TreeGrafter"/>
</dbReference>
<dbReference type="STRING" id="41688.A0A2N3MZE9"/>
<accession>A0A2N3MZE9</accession>
<evidence type="ECO:0000313" key="2">
    <source>
        <dbReference type="EMBL" id="PKS05549.1"/>
    </source>
</evidence>
<dbReference type="VEuPathDB" id="FungiDB:jhhlp_008066"/>
<dbReference type="PANTHER" id="PTHR31285">
    <property type="entry name" value="NICOTINAMIDE MONONUCLEOTIDE ADENYLYLTRANSFERASE"/>
    <property type="match status" value="1"/>
</dbReference>
<dbReference type="Gene3D" id="3.40.50.620">
    <property type="entry name" value="HUPs"/>
    <property type="match status" value="1"/>
</dbReference>
<dbReference type="AlphaFoldDB" id="A0A2N3MZE9"/>
<dbReference type="GO" id="GO:0016887">
    <property type="term" value="F:ATP hydrolysis activity"/>
    <property type="evidence" value="ECO:0007669"/>
    <property type="project" value="TreeGrafter"/>
</dbReference>
<dbReference type="Proteomes" id="UP000233524">
    <property type="component" value="Unassembled WGS sequence"/>
</dbReference>
<reference evidence="2 3" key="1">
    <citation type="journal article" date="2017" name="G3 (Bethesda)">
        <title>First Draft Genome Sequence of the Pathogenic Fungus Lomentospora prolificans (Formerly Scedosporium prolificans).</title>
        <authorList>
            <person name="Luo R."/>
            <person name="Zimin A."/>
            <person name="Workman R."/>
            <person name="Fan Y."/>
            <person name="Pertea G."/>
            <person name="Grossman N."/>
            <person name="Wear M.P."/>
            <person name="Jia B."/>
            <person name="Miller H."/>
            <person name="Casadevall A."/>
            <person name="Timp W."/>
            <person name="Zhang S.X."/>
            <person name="Salzberg S.L."/>
        </authorList>
    </citation>
    <scope>NUCLEOTIDE SEQUENCE [LARGE SCALE GENOMIC DNA]</scope>
    <source>
        <strain evidence="2 3">JHH-5317</strain>
    </source>
</reference>
<comment type="caution">
    <text evidence="2">The sequence shown here is derived from an EMBL/GenBank/DDBJ whole genome shotgun (WGS) entry which is preliminary data.</text>
</comment>
<feature type="region of interest" description="Disordered" evidence="1">
    <location>
        <begin position="43"/>
        <end position="66"/>
    </location>
</feature>
<evidence type="ECO:0008006" key="4">
    <source>
        <dbReference type="Google" id="ProtNLM"/>
    </source>
</evidence>
<dbReference type="GO" id="GO:0005737">
    <property type="term" value="C:cytoplasm"/>
    <property type="evidence" value="ECO:0007669"/>
    <property type="project" value="TreeGrafter"/>
</dbReference>
<dbReference type="InterPro" id="IPR014729">
    <property type="entry name" value="Rossmann-like_a/b/a_fold"/>
</dbReference>
<name>A0A2N3MZE9_9PEZI</name>
<gene>
    <name evidence="2" type="ORF">jhhlp_008066</name>
</gene>
<protein>
    <recommendedName>
        <fullName evidence="4">Cytidyltransferase-like domain-containing protein</fullName>
    </recommendedName>
</protein>
<dbReference type="GO" id="GO:0000309">
    <property type="term" value="F:nicotinamide-nucleotide adenylyltransferase activity"/>
    <property type="evidence" value="ECO:0007669"/>
    <property type="project" value="TreeGrafter"/>
</dbReference>
<dbReference type="OrthoDB" id="5591297at2759"/>
<dbReference type="InParanoid" id="A0A2N3MZE9"/>
<sequence length="256" mass="27134">MAQTLTSGPSRAFLLDFFTRALTSFQESQHPFHVVCSLPRPGTAPGAPSTAGTQPMPTPTPSKPTSPVGRVVVLDSSFNPPTLAHMGMASSAARTYAKKAAAAGGPEASSSSDTRVLLLLSVRNADKAAKPASFPQRLAMMYVFAGELLAKGQDGVEVVDIGLCTMPYFHDKCDAIEREGFYSAAGRSPEQIYLAGYDTLIRIFNPKYYGQGAAAGPSMQAALGPFFDRARLRITLRQGAEWGGDVEQGGQAGWGR</sequence>
<proteinExistence type="predicted"/>
<organism evidence="2 3">
    <name type="scientific">Lomentospora prolificans</name>
    <dbReference type="NCBI Taxonomy" id="41688"/>
    <lineage>
        <taxon>Eukaryota</taxon>
        <taxon>Fungi</taxon>
        <taxon>Dikarya</taxon>
        <taxon>Ascomycota</taxon>
        <taxon>Pezizomycotina</taxon>
        <taxon>Sordariomycetes</taxon>
        <taxon>Hypocreomycetidae</taxon>
        <taxon>Microascales</taxon>
        <taxon>Microascaceae</taxon>
        <taxon>Lomentospora</taxon>
    </lineage>
</organism>
<keyword evidence="3" id="KW-1185">Reference proteome</keyword>
<dbReference type="PANTHER" id="PTHR31285:SF0">
    <property type="entry name" value="NICOTINAMIDE MONONUCLEOTIDE ADENYLYLTRANSFERASE"/>
    <property type="match status" value="1"/>
</dbReference>
<evidence type="ECO:0000313" key="3">
    <source>
        <dbReference type="Proteomes" id="UP000233524"/>
    </source>
</evidence>